<keyword evidence="1" id="KW-0472">Membrane</keyword>
<keyword evidence="1" id="KW-1133">Transmembrane helix</keyword>
<dbReference type="PANTHER" id="PTHR43019:SF23">
    <property type="entry name" value="PROTEASE DO-LIKE 5, CHLOROPLASTIC"/>
    <property type="match status" value="1"/>
</dbReference>
<keyword evidence="4" id="KW-1185">Reference proteome</keyword>
<feature type="transmembrane region" description="Helical" evidence="1">
    <location>
        <begin position="293"/>
        <end position="315"/>
    </location>
</feature>
<accession>A0ABS6XMB3</accession>
<name>A0ABS6XMB3_9SPHN</name>
<protein>
    <submittedName>
        <fullName evidence="3">Trypsin-like peptidase domain-containing protein</fullName>
    </submittedName>
</protein>
<organism evidence="3 4">
    <name type="scientific">Stakelama flava</name>
    <dbReference type="NCBI Taxonomy" id="2860338"/>
    <lineage>
        <taxon>Bacteria</taxon>
        <taxon>Pseudomonadati</taxon>
        <taxon>Pseudomonadota</taxon>
        <taxon>Alphaproteobacteria</taxon>
        <taxon>Sphingomonadales</taxon>
        <taxon>Sphingomonadaceae</taxon>
        <taxon>Stakelama</taxon>
    </lineage>
</organism>
<feature type="transmembrane region" description="Helical" evidence="1">
    <location>
        <begin position="322"/>
        <end position="343"/>
    </location>
</feature>
<dbReference type="PANTHER" id="PTHR43019">
    <property type="entry name" value="SERINE ENDOPROTEASE DEGS"/>
    <property type="match status" value="1"/>
</dbReference>
<dbReference type="EMBL" id="JAHWZX010000009">
    <property type="protein sequence ID" value="MBW4331330.1"/>
    <property type="molecule type" value="Genomic_DNA"/>
</dbReference>
<dbReference type="Proteomes" id="UP001197214">
    <property type="component" value="Unassembled WGS sequence"/>
</dbReference>
<gene>
    <name evidence="3" type="ORF">KY084_10645</name>
</gene>
<evidence type="ECO:0000256" key="2">
    <source>
        <dbReference type="SAM" id="SignalP"/>
    </source>
</evidence>
<evidence type="ECO:0000313" key="3">
    <source>
        <dbReference type="EMBL" id="MBW4331330.1"/>
    </source>
</evidence>
<proteinExistence type="predicted"/>
<evidence type="ECO:0000313" key="4">
    <source>
        <dbReference type="Proteomes" id="UP001197214"/>
    </source>
</evidence>
<dbReference type="Pfam" id="PF13365">
    <property type="entry name" value="Trypsin_2"/>
    <property type="match status" value="1"/>
</dbReference>
<feature type="chain" id="PRO_5045876094" evidence="2">
    <location>
        <begin position="21"/>
        <end position="501"/>
    </location>
</feature>
<comment type="caution">
    <text evidence="3">The sequence shown here is derived from an EMBL/GenBank/DDBJ whole genome shotgun (WGS) entry which is preliminary data.</text>
</comment>
<keyword evidence="2" id="KW-0732">Signal</keyword>
<reference evidence="3 4" key="1">
    <citation type="submission" date="2021-07" db="EMBL/GenBank/DDBJ databases">
        <title>Stakelama flava sp. nov., a novel endophytic bacterium isolated from branch of Kandelia candel.</title>
        <authorList>
            <person name="Tuo L."/>
        </authorList>
    </citation>
    <scope>NUCLEOTIDE SEQUENCE [LARGE SCALE GENOMIC DNA]</scope>
    <source>
        <strain evidence="3 4">CBK3Z-3</strain>
    </source>
</reference>
<sequence>MRWLMPLIAALAAVSTPARADDISAAARGVVRVVIIAEADGEEIGRGHGSGFAIAPNRIVTNAHVVELARKFPSLVTIDVVPESGSDHYQGELVAFDPDADLAIIQFDGASLPPLTLYSPPLPDGADLVSLGYPGNVDKATYDTLGQMLNPTAPVRSTGILSAHRALRGVGTIEHTAQIARGNSGGPLLDTCGRVVGVNRAITTAEDGDASFVMSLDEDALVAFLKAQKQAFRSVDWPCTSMNAAMARENERASQQAEAQEADARDRQYQAIRARDEAIDRARQDNQDVRDNMMGGAALMLVLGALIVGASGMMLTRGNRRAAIWTASGGGVLMVGAAILFVLRPGFDPASVEQPEANAQQDKAPGILAGKLLCRLDPDRSRITVSQGADRTLDWDKDGCLAKNTQYVETANGWRSIRVADDDQTVSIETYDPLARTLVVDRYFPGRDSMARLRDLRPDEKLKACTNKTAQLAELASRQSAMRAALPAQPDEHLVYGCSPQ</sequence>
<feature type="signal peptide" evidence="2">
    <location>
        <begin position="1"/>
        <end position="20"/>
    </location>
</feature>
<keyword evidence="1" id="KW-0812">Transmembrane</keyword>
<evidence type="ECO:0000256" key="1">
    <source>
        <dbReference type="SAM" id="Phobius"/>
    </source>
</evidence>